<dbReference type="AlphaFoldDB" id="A0A7K1SK80"/>
<proteinExistence type="predicted"/>
<feature type="domain" description="YopA central" evidence="1">
    <location>
        <begin position="112"/>
        <end position="244"/>
    </location>
</feature>
<dbReference type="Proteomes" id="UP000436006">
    <property type="component" value="Unassembled WGS sequence"/>
</dbReference>
<protein>
    <recommendedName>
        <fullName evidence="1">YopA central domain-containing protein</fullName>
    </recommendedName>
</protein>
<keyword evidence="3" id="KW-1185">Reference proteome</keyword>
<gene>
    <name evidence="2" type="ORF">GO755_29590</name>
</gene>
<comment type="caution">
    <text evidence="2">The sequence shown here is derived from an EMBL/GenBank/DDBJ whole genome shotgun (WGS) entry which is preliminary data.</text>
</comment>
<dbReference type="RefSeq" id="WP_157589049.1">
    <property type="nucleotide sequence ID" value="NZ_WPIN01000015.1"/>
</dbReference>
<accession>A0A7K1SK80</accession>
<dbReference type="EMBL" id="WPIN01000015">
    <property type="protein sequence ID" value="MVM34221.1"/>
    <property type="molecule type" value="Genomic_DNA"/>
</dbReference>
<dbReference type="InterPro" id="IPR058684">
    <property type="entry name" value="YopA_M"/>
</dbReference>
<reference evidence="2 3" key="1">
    <citation type="submission" date="2019-12" db="EMBL/GenBank/DDBJ databases">
        <title>Spirosoma sp. HMF4905 genome sequencing and assembly.</title>
        <authorList>
            <person name="Kang H."/>
            <person name="Cha I."/>
            <person name="Kim H."/>
            <person name="Joh K."/>
        </authorList>
    </citation>
    <scope>NUCLEOTIDE SEQUENCE [LARGE SCALE GENOMIC DNA]</scope>
    <source>
        <strain evidence="2 3">HMF4905</strain>
    </source>
</reference>
<evidence type="ECO:0000313" key="3">
    <source>
        <dbReference type="Proteomes" id="UP000436006"/>
    </source>
</evidence>
<organism evidence="2 3">
    <name type="scientific">Spirosoma arboris</name>
    <dbReference type="NCBI Taxonomy" id="2682092"/>
    <lineage>
        <taxon>Bacteria</taxon>
        <taxon>Pseudomonadati</taxon>
        <taxon>Bacteroidota</taxon>
        <taxon>Cytophagia</taxon>
        <taxon>Cytophagales</taxon>
        <taxon>Cytophagaceae</taxon>
        <taxon>Spirosoma</taxon>
    </lineage>
</organism>
<dbReference type="Pfam" id="PF26308">
    <property type="entry name" value="YopA_M"/>
    <property type="match status" value="1"/>
</dbReference>
<evidence type="ECO:0000259" key="1">
    <source>
        <dbReference type="Pfam" id="PF26308"/>
    </source>
</evidence>
<name>A0A7K1SK80_9BACT</name>
<sequence length="439" mass="50356">MPNESKQIKELVQMEKPNESIVIYKGIFQLITDDIVIEVEGSLTFEWFPSIGSRFTGNVVTENSKVRQSVQFRVYDLIIDGLPIGQCFVSVIISSDALYIEGAMKGLTVIGDKSVPVSKVTFSIANLKEFYGSAVKTETGYISGRLLFENEGYIIKIDKLTDYSERHFMLRNKGGYLILYTGEITSRKGSIKRSDIHEQLILLSAFLNFLNGRRCSPIFRKGVFEDDIKWCDYTAYHVDQFKFVNSWAPPSKSSFDAIWGEFCKLWKDTNNRQFMTDAIHWYTEANNQSGLVDGAIIMAQTALELIYNWLLVEQKRFIIGKDAENISAANKIRLLISLLKISNNVPPSFRELNKYIDCAAEEVQDAPDAFVQIRNALVHSQATKRRKVAEMNDMLKYESLQLGLWYVELSLLYILNYKGKYINRCNIYTDRIEIDVPWV</sequence>
<evidence type="ECO:0000313" key="2">
    <source>
        <dbReference type="EMBL" id="MVM34221.1"/>
    </source>
</evidence>